<gene>
    <name evidence="3" type="ORF">LAFE_0A03048G</name>
</gene>
<dbReference type="Proteomes" id="UP000190831">
    <property type="component" value="Chromosome A"/>
</dbReference>
<dbReference type="SUPFAM" id="SSF51294">
    <property type="entry name" value="Hedgehog/intein (Hint) domain"/>
    <property type="match status" value="1"/>
</dbReference>
<sequence length="952" mass="109253">MANYRRPREAGEPRKKVEWTISYRTGSKVENVTLKGFEDQFIDLDPPGMSLESQPLFVDWPEEGADPSEKLPSNQATPEPHNNEKCDPVVIDLVTPEKEVPSEGAKACNHVVTLPKQRQEIPKKRKPRCIDSHWESLKKSSRKCPSTTEKRRMAISNNFSKKPETTLTENFTQGTSVFMSDGNCRLVEYLQIGDVILTEDGSTGVVKKIEERWEDAFGIKQRTHHYIHLVDETRDNPYGLFETTFFAKQVVLLETFQRSAESVRKERGNQRRFHIVTVEDFDTNEGRLIKLAKIVEKHFPSNTSDDVVQEYLSKFRKQADSNRFVRWSCEIGDLKYLSDRARASTRLLLMPLAFELPTLLPFLEKTFHKKVSARELEAMAWLIGFWVGDGFRRGAAFALHSEDHEVNGRLEENAKIWGMTYTQKPPRPGTFSAYAVLHTIQNGRRRWNVGNPFITVLKGLFFYENGKINDAKNVPFFLRTDQLMVREAFLAGLIDSDGCSLIADGFLYTNIVTAYPLIRDGVQVIARSLGLNVFAYVGPERRIKNTNYISKKHWNFYLSNGSNPKVLRSVLDRCSATRKRNPKEANYKQRKRLQALEEEEPLEEITAGNDANDEESIFEDRFIREKMEANKGGNLEEDTDPTLAAEDATADEELEEGTEGTFATENERHIPEEGSERTLAVADASTGNSTEKSDAEQTKTNSDLSDSEKALVCYNYSRQFFHSNPLNRKVKVFQITHTSQQRIIPEHQIVTRGSLMESGETKAIDIFENKCYSCGKGVSFPWKNVPWRENLNCYKLCRSCYDYYIQSRTRCYDCNRVIGFLQLKEKVERKDRIVSKVTPEGKKITGHKCNHCQGVLIRDAPPKPRIRKKLEHETRECYHCGPTSSIKWHTLPWDRSKYWCHKCGQRFDITKTMCSNNQCHYVPSKGEIEKQKKNGAPLSCSKCHSPLEEKTS</sequence>
<feature type="region of interest" description="Disordered" evidence="1">
    <location>
        <begin position="649"/>
        <end position="703"/>
    </location>
</feature>
<protein>
    <submittedName>
        <fullName evidence="3">LAFE_0A03048g1_1</fullName>
    </submittedName>
</protein>
<dbReference type="EMBL" id="LT598487">
    <property type="protein sequence ID" value="SCV99433.1"/>
    <property type="molecule type" value="Genomic_DNA"/>
</dbReference>
<dbReference type="PRINTS" id="PR00379">
    <property type="entry name" value="INTEIN"/>
</dbReference>
<feature type="compositionally biased region" description="Acidic residues" evidence="1">
    <location>
        <begin position="649"/>
        <end position="658"/>
    </location>
</feature>
<dbReference type="InterPro" id="IPR007869">
    <property type="entry name" value="Homing_endonuc_PI-Sce"/>
</dbReference>
<dbReference type="InterPro" id="IPR036844">
    <property type="entry name" value="Hint_dom_sf"/>
</dbReference>
<dbReference type="Gene3D" id="3.10.28.10">
    <property type="entry name" value="Homing endonucleases"/>
    <property type="match status" value="2"/>
</dbReference>
<dbReference type="SUPFAM" id="SSF55608">
    <property type="entry name" value="Homing endonucleases"/>
    <property type="match status" value="2"/>
</dbReference>
<dbReference type="GO" id="GO:0003677">
    <property type="term" value="F:DNA binding"/>
    <property type="evidence" value="ECO:0007669"/>
    <property type="project" value="InterPro"/>
</dbReference>
<accession>A0A1G4M6H5</accession>
<dbReference type="InterPro" id="IPR007868">
    <property type="entry name" value="Hom_end_hint"/>
</dbReference>
<feature type="domain" description="DOD-type homing endonuclease" evidence="2">
    <location>
        <begin position="382"/>
        <end position="531"/>
    </location>
</feature>
<dbReference type="InterPro" id="IPR027434">
    <property type="entry name" value="Homing_endonucl"/>
</dbReference>
<evidence type="ECO:0000259" key="2">
    <source>
        <dbReference type="PROSITE" id="PS50819"/>
    </source>
</evidence>
<dbReference type="GO" id="GO:0004519">
    <property type="term" value="F:endonuclease activity"/>
    <property type="evidence" value="ECO:0007669"/>
    <property type="project" value="InterPro"/>
</dbReference>
<dbReference type="AlphaFoldDB" id="A0A1G4M6H5"/>
<organism evidence="3 4">
    <name type="scientific">Lachancea fermentati</name>
    <name type="common">Zygosaccharomyces fermentati</name>
    <dbReference type="NCBI Taxonomy" id="4955"/>
    <lineage>
        <taxon>Eukaryota</taxon>
        <taxon>Fungi</taxon>
        <taxon>Dikarya</taxon>
        <taxon>Ascomycota</taxon>
        <taxon>Saccharomycotina</taxon>
        <taxon>Saccharomycetes</taxon>
        <taxon>Saccharomycetales</taxon>
        <taxon>Saccharomycetaceae</taxon>
        <taxon>Lachancea</taxon>
    </lineage>
</organism>
<evidence type="ECO:0000313" key="3">
    <source>
        <dbReference type="EMBL" id="SCV99433.1"/>
    </source>
</evidence>
<dbReference type="Pfam" id="PF05203">
    <property type="entry name" value="Hom_end_hint"/>
    <property type="match status" value="1"/>
</dbReference>
<dbReference type="STRING" id="4955.A0A1G4M6H5"/>
<dbReference type="Pfam" id="PF05204">
    <property type="entry name" value="Hom_end"/>
    <property type="match status" value="1"/>
</dbReference>
<feature type="region of interest" description="Disordered" evidence="1">
    <location>
        <begin position="595"/>
        <end position="616"/>
    </location>
</feature>
<dbReference type="InterPro" id="IPR006142">
    <property type="entry name" value="INTEIN"/>
</dbReference>
<evidence type="ECO:0000256" key="1">
    <source>
        <dbReference type="SAM" id="MobiDB-lite"/>
    </source>
</evidence>
<keyword evidence="4" id="KW-1185">Reference proteome</keyword>
<feature type="compositionally biased region" description="Basic and acidic residues" evidence="1">
    <location>
        <begin position="665"/>
        <end position="676"/>
    </location>
</feature>
<proteinExistence type="predicted"/>
<reference evidence="3 4" key="1">
    <citation type="submission" date="2016-03" db="EMBL/GenBank/DDBJ databases">
        <authorList>
            <person name="Devillers H."/>
        </authorList>
    </citation>
    <scope>NUCLEOTIDE SEQUENCE [LARGE SCALE GENOMIC DNA]</scope>
    <source>
        <strain evidence="3">CBS 6772</strain>
    </source>
</reference>
<dbReference type="Gene3D" id="2.170.16.10">
    <property type="entry name" value="Hedgehog/Intein (Hint) domain"/>
    <property type="match status" value="1"/>
</dbReference>
<dbReference type="InterPro" id="IPR004042">
    <property type="entry name" value="Intein_endonuc_central"/>
</dbReference>
<dbReference type="GO" id="GO:0016539">
    <property type="term" value="P:intein-mediated protein splicing"/>
    <property type="evidence" value="ECO:0007669"/>
    <property type="project" value="InterPro"/>
</dbReference>
<name>A0A1G4M6H5_LACFM</name>
<evidence type="ECO:0000313" key="4">
    <source>
        <dbReference type="Proteomes" id="UP000190831"/>
    </source>
</evidence>
<dbReference type="OrthoDB" id="4037793at2759"/>
<dbReference type="PROSITE" id="PS50819">
    <property type="entry name" value="INTEIN_ENDONUCLEASE"/>
    <property type="match status" value="1"/>
</dbReference>
<dbReference type="InterPro" id="IPR036280">
    <property type="entry name" value="Multihaem_cyt_sf"/>
</dbReference>
<dbReference type="SUPFAM" id="SSF48695">
    <property type="entry name" value="Multiheme cytochromes"/>
    <property type="match status" value="1"/>
</dbReference>
<feature type="region of interest" description="Disordered" evidence="1">
    <location>
        <begin position="59"/>
        <end position="85"/>
    </location>
</feature>